<reference evidence="3" key="1">
    <citation type="submission" date="2023-06" db="EMBL/GenBank/DDBJ databases">
        <title>Genome-scale phylogeny and comparative genomics of the fungal order Sordariales.</title>
        <authorList>
            <consortium name="Lawrence Berkeley National Laboratory"/>
            <person name="Hensen N."/>
            <person name="Bonometti L."/>
            <person name="Westerberg I."/>
            <person name="Brannstrom I.O."/>
            <person name="Guillou S."/>
            <person name="Cros-Aarteil S."/>
            <person name="Calhoun S."/>
            <person name="Haridas S."/>
            <person name="Kuo A."/>
            <person name="Mondo S."/>
            <person name="Pangilinan J."/>
            <person name="Riley R."/>
            <person name="Labutti K."/>
            <person name="Andreopoulos B."/>
            <person name="Lipzen A."/>
            <person name="Chen C."/>
            <person name="Yanf M."/>
            <person name="Daum C."/>
            <person name="Ng V."/>
            <person name="Clum A."/>
            <person name="Steindorff A."/>
            <person name="Ohm R."/>
            <person name="Martin F."/>
            <person name="Silar P."/>
            <person name="Natvig D."/>
            <person name="Lalanne C."/>
            <person name="Gautier V."/>
            <person name="Ament-Velasquez S.L."/>
            <person name="Kruys A."/>
            <person name="Hutchinson M.I."/>
            <person name="Powell A.J."/>
            <person name="Barry K."/>
            <person name="Miller A.N."/>
            <person name="Grigoriev I.V."/>
            <person name="Debuchy R."/>
            <person name="Gladieux P."/>
            <person name="Thoren M.H."/>
            <person name="Johannesson H."/>
        </authorList>
    </citation>
    <scope>NUCLEOTIDE SEQUENCE</scope>
    <source>
        <strain evidence="3">SMH4607-1</strain>
    </source>
</reference>
<dbReference type="PANTHER" id="PTHR42044">
    <property type="entry name" value="DUF676 DOMAIN-CONTAINING PROTEIN-RELATED"/>
    <property type="match status" value="1"/>
</dbReference>
<feature type="transmembrane region" description="Helical" evidence="2">
    <location>
        <begin position="6"/>
        <end position="29"/>
    </location>
</feature>
<feature type="region of interest" description="Disordered" evidence="1">
    <location>
        <begin position="290"/>
        <end position="350"/>
    </location>
</feature>
<sequence length="558" mass="61887">MSLFWYYYAASLLTLVAGVAAMAGLASFWRTRAANPESNKTRFLGSQVGDKSVINYSYTDMPWRLIAWDVYYFFKFIWALPHILVPMRPTDSDHLAELSFTRGNIFCIAVHIVLCVLQLGFIAAIPALILLPIWTAIIALGVFFLVNHGLCALINSENVEYNSDPQYAPALPEHAHEQWIFINGVAVGYGIIFDVVECLVQRNLGYATTDVRVCYRIIKEKLYNPRYSKVVFILHSQGAIEGSLILDWLLQELPQDLLSKLEVYTFGNAANHFNNPHRHVRSQDAALRNPVAASTDSTNLASGRSETTPLLQNPLPTHINGNNGGDNNNQIPPTPNSSPPPGPTTTPSAQRSTFSMIPALTYETSSFSPSSVSDRAIGHIEHYAHTTDFVALWGILHFSTTIPENQTLPRFIGRVFARTSPRGGHQFCQHYLDGMFPLAREDGANGRTKFVGCQEEGNDFMESEIVIGADGDEMASVREAMEVSWLGRTAAEAAAQAAVEIHGGSPVEQRGRFRNRIGGVRGERRETKVKVKELSRLWQYRNGKSPKDVSGFARTATL</sequence>
<feature type="transmembrane region" description="Helical" evidence="2">
    <location>
        <begin position="65"/>
        <end position="83"/>
    </location>
</feature>
<evidence type="ECO:0000256" key="1">
    <source>
        <dbReference type="SAM" id="MobiDB-lite"/>
    </source>
</evidence>
<dbReference type="AlphaFoldDB" id="A0AA40B0F2"/>
<dbReference type="PANTHER" id="PTHR42044:SF1">
    <property type="entry name" value="DUF676 DOMAIN-CONTAINING PROTEIN"/>
    <property type="match status" value="1"/>
</dbReference>
<name>A0AA40B0F2_9PEZI</name>
<keyword evidence="2" id="KW-1133">Transmembrane helix</keyword>
<keyword evidence="2" id="KW-0472">Membrane</keyword>
<feature type="transmembrane region" description="Helical" evidence="2">
    <location>
        <begin position="128"/>
        <end position="146"/>
    </location>
</feature>
<gene>
    <name evidence="3" type="ORF">B0H67DRAFT_482592</name>
</gene>
<comment type="caution">
    <text evidence="3">The sequence shown here is derived from an EMBL/GenBank/DDBJ whole genome shotgun (WGS) entry which is preliminary data.</text>
</comment>
<dbReference type="Proteomes" id="UP001172102">
    <property type="component" value="Unassembled WGS sequence"/>
</dbReference>
<organism evidence="3 4">
    <name type="scientific">Lasiosphaeris hirsuta</name>
    <dbReference type="NCBI Taxonomy" id="260670"/>
    <lineage>
        <taxon>Eukaryota</taxon>
        <taxon>Fungi</taxon>
        <taxon>Dikarya</taxon>
        <taxon>Ascomycota</taxon>
        <taxon>Pezizomycotina</taxon>
        <taxon>Sordariomycetes</taxon>
        <taxon>Sordariomycetidae</taxon>
        <taxon>Sordariales</taxon>
        <taxon>Lasiosphaeriaceae</taxon>
        <taxon>Lasiosphaeris</taxon>
    </lineage>
</organism>
<evidence type="ECO:0000256" key="2">
    <source>
        <dbReference type="SAM" id="Phobius"/>
    </source>
</evidence>
<keyword evidence="4" id="KW-1185">Reference proteome</keyword>
<dbReference type="EMBL" id="JAUKUA010000002">
    <property type="protein sequence ID" value="KAK0725340.1"/>
    <property type="molecule type" value="Genomic_DNA"/>
</dbReference>
<evidence type="ECO:0000313" key="4">
    <source>
        <dbReference type="Proteomes" id="UP001172102"/>
    </source>
</evidence>
<protein>
    <submittedName>
        <fullName evidence="3">Uncharacterized protein</fullName>
    </submittedName>
</protein>
<feature type="compositionally biased region" description="Polar residues" evidence="1">
    <location>
        <begin position="292"/>
        <end position="315"/>
    </location>
</feature>
<keyword evidence="2" id="KW-0812">Transmembrane</keyword>
<evidence type="ECO:0000313" key="3">
    <source>
        <dbReference type="EMBL" id="KAK0725340.1"/>
    </source>
</evidence>
<feature type="transmembrane region" description="Helical" evidence="2">
    <location>
        <begin position="103"/>
        <end position="121"/>
    </location>
</feature>
<proteinExistence type="predicted"/>
<accession>A0AA40B0F2</accession>
<feature type="compositionally biased region" description="Pro residues" evidence="1">
    <location>
        <begin position="332"/>
        <end position="344"/>
    </location>
</feature>